<proteinExistence type="predicted"/>
<keyword evidence="2" id="KW-1185">Reference proteome</keyword>
<gene>
    <name evidence="1" type="ORF">Cgig2_026681</name>
</gene>
<dbReference type="EMBL" id="JAKOGI010000542">
    <property type="protein sequence ID" value="KAJ8433417.1"/>
    <property type="molecule type" value="Genomic_DNA"/>
</dbReference>
<sequence>MYVSANLDKENRKSLENKAEMLACHVCDLEGRLRKNEDIPAYSLENYGEGVADHQGGMPDTMAHMDGVDEDEEAATLEQQEVNVLAVEEQLVEMPYVEQPGVEVPTIKVSAVEVPDVEQVASDVSCVEGPTMAQAVVEVPGGEQPIVGVPNV</sequence>
<dbReference type="Proteomes" id="UP001153076">
    <property type="component" value="Unassembled WGS sequence"/>
</dbReference>
<reference evidence="1" key="1">
    <citation type="submission" date="2022-04" db="EMBL/GenBank/DDBJ databases">
        <title>Carnegiea gigantea Genome sequencing and assembly v2.</title>
        <authorList>
            <person name="Copetti D."/>
            <person name="Sanderson M.J."/>
            <person name="Burquez A."/>
            <person name="Wojciechowski M.F."/>
        </authorList>
    </citation>
    <scope>NUCLEOTIDE SEQUENCE</scope>
    <source>
        <strain evidence="1">SGP5-SGP5p</strain>
        <tissue evidence="1">Aerial part</tissue>
    </source>
</reference>
<name>A0A9Q1JYM6_9CARY</name>
<accession>A0A9Q1JYM6</accession>
<organism evidence="1 2">
    <name type="scientific">Carnegiea gigantea</name>
    <dbReference type="NCBI Taxonomy" id="171969"/>
    <lineage>
        <taxon>Eukaryota</taxon>
        <taxon>Viridiplantae</taxon>
        <taxon>Streptophyta</taxon>
        <taxon>Embryophyta</taxon>
        <taxon>Tracheophyta</taxon>
        <taxon>Spermatophyta</taxon>
        <taxon>Magnoliopsida</taxon>
        <taxon>eudicotyledons</taxon>
        <taxon>Gunneridae</taxon>
        <taxon>Pentapetalae</taxon>
        <taxon>Caryophyllales</taxon>
        <taxon>Cactineae</taxon>
        <taxon>Cactaceae</taxon>
        <taxon>Cactoideae</taxon>
        <taxon>Echinocereeae</taxon>
        <taxon>Carnegiea</taxon>
    </lineage>
</organism>
<comment type="caution">
    <text evidence="1">The sequence shown here is derived from an EMBL/GenBank/DDBJ whole genome shotgun (WGS) entry which is preliminary data.</text>
</comment>
<evidence type="ECO:0000313" key="2">
    <source>
        <dbReference type="Proteomes" id="UP001153076"/>
    </source>
</evidence>
<evidence type="ECO:0000313" key="1">
    <source>
        <dbReference type="EMBL" id="KAJ8433417.1"/>
    </source>
</evidence>
<protein>
    <submittedName>
        <fullName evidence="1">Uncharacterized protein</fullName>
    </submittedName>
</protein>
<dbReference type="AlphaFoldDB" id="A0A9Q1JYM6"/>